<dbReference type="OrthoDB" id="258392at2759"/>
<evidence type="ECO:0000256" key="1">
    <source>
        <dbReference type="ARBA" id="ARBA00000032"/>
    </source>
</evidence>
<dbReference type="OMA" id="IDESPRI"/>
<accession>B0WVC1</accession>
<evidence type="ECO:0000313" key="6">
    <source>
        <dbReference type="Proteomes" id="UP000002320"/>
    </source>
</evidence>
<proteinExistence type="inferred from homology"/>
<evidence type="ECO:0000256" key="3">
    <source>
        <dbReference type="SAM" id="SignalP"/>
    </source>
</evidence>
<evidence type="ECO:0000313" key="4">
    <source>
        <dbReference type="EMBL" id="EDS35521.1"/>
    </source>
</evidence>
<reference evidence="4" key="1">
    <citation type="submission" date="2007-03" db="EMBL/GenBank/DDBJ databases">
        <title>Annotation of Culex pipiens quinquefasciatus.</title>
        <authorList>
            <consortium name="The Broad Institute Genome Sequencing Platform"/>
            <person name="Atkinson P.W."/>
            <person name="Hemingway J."/>
            <person name="Christensen B.M."/>
            <person name="Higgs S."/>
            <person name="Kodira C."/>
            <person name="Hannick L."/>
            <person name="Megy K."/>
            <person name="O'Leary S."/>
            <person name="Pearson M."/>
            <person name="Haas B.J."/>
            <person name="Mauceli E."/>
            <person name="Wortman J.R."/>
            <person name="Lee N.H."/>
            <person name="Guigo R."/>
            <person name="Stanke M."/>
            <person name="Alvarado L."/>
            <person name="Amedeo P."/>
            <person name="Antoine C.H."/>
            <person name="Arensburger P."/>
            <person name="Bidwell S.L."/>
            <person name="Crawford M."/>
            <person name="Camaro F."/>
            <person name="Devon K."/>
            <person name="Engels R."/>
            <person name="Hammond M."/>
            <person name="Howarth C."/>
            <person name="Koehrsen M."/>
            <person name="Lawson D."/>
            <person name="Montgomery P."/>
            <person name="Nene V."/>
            <person name="Nusbaum C."/>
            <person name="Puiu D."/>
            <person name="Romero-Severson J."/>
            <person name="Severson D.W."/>
            <person name="Shumway M."/>
            <person name="Sisk P."/>
            <person name="Stolte C."/>
            <person name="Zeng Q."/>
            <person name="Eisenstadt E."/>
            <person name="Fraser-Liggett C."/>
            <person name="Strausberg R."/>
            <person name="Galagan J."/>
            <person name="Birren B."/>
            <person name="Collins F.H."/>
        </authorList>
    </citation>
    <scope>NUCLEOTIDE SEQUENCE [LARGE SCALE GENOMIC DNA]</scope>
    <source>
        <strain evidence="4">JHB</strain>
    </source>
</reference>
<dbReference type="KEGG" id="cqu:CpipJ_CPIJ011317"/>
<dbReference type="PROSITE" id="PS00616">
    <property type="entry name" value="HIS_ACID_PHOSPHAT_1"/>
    <property type="match status" value="1"/>
</dbReference>
<dbReference type="Proteomes" id="UP000002320">
    <property type="component" value="Unassembled WGS sequence"/>
</dbReference>
<feature type="chain" id="PRO_5011408569" evidence="3">
    <location>
        <begin position="20"/>
        <end position="394"/>
    </location>
</feature>
<dbReference type="VEuPathDB" id="VectorBase:CPIJ011317"/>
<dbReference type="EMBL" id="DS232122">
    <property type="protein sequence ID" value="EDS35521.1"/>
    <property type="molecule type" value="Genomic_DNA"/>
</dbReference>
<dbReference type="InterPro" id="IPR050645">
    <property type="entry name" value="Histidine_acid_phosphatase"/>
</dbReference>
<keyword evidence="6" id="KW-1185">Reference proteome</keyword>
<dbReference type="InterPro" id="IPR029033">
    <property type="entry name" value="His_PPase_superfam"/>
</dbReference>
<dbReference type="PANTHER" id="PTHR11567:SF19">
    <property type="entry name" value="GH19849P"/>
    <property type="match status" value="1"/>
</dbReference>
<dbReference type="PANTHER" id="PTHR11567">
    <property type="entry name" value="ACID PHOSPHATASE-RELATED"/>
    <property type="match status" value="1"/>
</dbReference>
<sequence>MFAKITFVLLIALATRSYSQSTLRMVTVLFRHGARSPATTYPTDPHRDYPWFGGYQAMTVQGTEQMFELGQHLRSRYGALIPSNGLYSAERMYVASSLYERCIMSAQALVASFMVPPDETINILIAWQPVAVNVLSEADDNLIYQSKPCPKYEELELMFRKNPSEEFREWVKNGTEQLEYISKHAGMAVDSLRKLALFYDAIIIESYTGLEHPEWTAPLYPERALSFYSGYMRLMYTPTAELKRLRGCVIISEFLRTMRAKRGGTLDPDRSIFLYSGHDLTLVSLLNSMEMLDQVSANPEYGSAVAFELHQLSSTDFEVRMMYYDNSSVAVPRALIIPNCANPCMQEDFEQAMDHLYVEDFEQACSVSSAAVRLPFRQGQKLFTTCECLDSMMF</sequence>
<dbReference type="SUPFAM" id="SSF53254">
    <property type="entry name" value="Phosphoglycerate mutase-like"/>
    <property type="match status" value="1"/>
</dbReference>
<keyword evidence="3" id="KW-0732">Signal</keyword>
<comment type="similarity">
    <text evidence="2">Belongs to the histidine acid phosphatase family.</text>
</comment>
<dbReference type="EnsemblMetazoa" id="CPIJ011317-RA">
    <property type="protein sequence ID" value="CPIJ011317-PA"/>
    <property type="gene ID" value="CPIJ011317"/>
</dbReference>
<dbReference type="STRING" id="7176.B0WVC1"/>
<name>B0WVC1_CULQU</name>
<reference evidence="5" key="2">
    <citation type="submission" date="2020-05" db="UniProtKB">
        <authorList>
            <consortium name="EnsemblMetazoa"/>
        </authorList>
    </citation>
    <scope>IDENTIFICATION</scope>
    <source>
        <strain evidence="5">JHB</strain>
    </source>
</reference>
<gene>
    <name evidence="5" type="primary">6043721</name>
    <name evidence="4" type="ORF">CpipJ_CPIJ011317</name>
</gene>
<dbReference type="InParanoid" id="B0WVC1"/>
<dbReference type="CDD" id="cd07061">
    <property type="entry name" value="HP_HAP_like"/>
    <property type="match status" value="1"/>
</dbReference>
<dbReference type="GO" id="GO:0003993">
    <property type="term" value="F:acid phosphatase activity"/>
    <property type="evidence" value="ECO:0007669"/>
    <property type="project" value="UniProtKB-EC"/>
</dbReference>
<dbReference type="Pfam" id="PF00328">
    <property type="entry name" value="His_Phos_2"/>
    <property type="match status" value="1"/>
</dbReference>
<comment type="catalytic activity">
    <reaction evidence="1">
        <text>a phosphate monoester + H2O = an alcohol + phosphate</text>
        <dbReference type="Rhea" id="RHEA:15017"/>
        <dbReference type="ChEBI" id="CHEBI:15377"/>
        <dbReference type="ChEBI" id="CHEBI:30879"/>
        <dbReference type="ChEBI" id="CHEBI:43474"/>
        <dbReference type="ChEBI" id="CHEBI:67140"/>
        <dbReference type="EC" id="3.1.3.2"/>
    </reaction>
</comment>
<protein>
    <submittedName>
        <fullName evidence="4">Lysosomal acid phosphatase</fullName>
    </submittedName>
</protein>
<feature type="signal peptide" evidence="3">
    <location>
        <begin position="1"/>
        <end position="19"/>
    </location>
</feature>
<organism>
    <name type="scientific">Culex quinquefasciatus</name>
    <name type="common">Southern house mosquito</name>
    <name type="synonym">Culex pungens</name>
    <dbReference type="NCBI Taxonomy" id="7176"/>
    <lineage>
        <taxon>Eukaryota</taxon>
        <taxon>Metazoa</taxon>
        <taxon>Ecdysozoa</taxon>
        <taxon>Arthropoda</taxon>
        <taxon>Hexapoda</taxon>
        <taxon>Insecta</taxon>
        <taxon>Pterygota</taxon>
        <taxon>Neoptera</taxon>
        <taxon>Endopterygota</taxon>
        <taxon>Diptera</taxon>
        <taxon>Nematocera</taxon>
        <taxon>Culicoidea</taxon>
        <taxon>Culicidae</taxon>
        <taxon>Culicinae</taxon>
        <taxon>Culicini</taxon>
        <taxon>Culex</taxon>
        <taxon>Culex</taxon>
    </lineage>
</organism>
<dbReference type="InterPro" id="IPR000560">
    <property type="entry name" value="His_Pase_clade-2"/>
</dbReference>
<dbReference type="VEuPathDB" id="VectorBase:CQUJHB006095"/>
<dbReference type="InterPro" id="IPR033379">
    <property type="entry name" value="Acid_Pase_AS"/>
</dbReference>
<evidence type="ECO:0000313" key="5">
    <source>
        <dbReference type="EnsemblMetazoa" id="CPIJ011317-PA"/>
    </source>
</evidence>
<dbReference type="eggNOG" id="KOG3720">
    <property type="taxonomic scope" value="Eukaryota"/>
</dbReference>
<dbReference type="Gene3D" id="3.40.50.1240">
    <property type="entry name" value="Phosphoglycerate mutase-like"/>
    <property type="match status" value="1"/>
</dbReference>
<dbReference type="AlphaFoldDB" id="B0WVC1"/>
<dbReference type="HOGENOM" id="CLU_030431_1_1_1"/>
<evidence type="ECO:0000256" key="2">
    <source>
        <dbReference type="ARBA" id="ARBA00005375"/>
    </source>
</evidence>